<dbReference type="EMBL" id="LR797238">
    <property type="protein sequence ID" value="CAB4195908.1"/>
    <property type="molecule type" value="Genomic_DNA"/>
</dbReference>
<keyword evidence="1" id="KW-1133">Transmembrane helix</keyword>
<organism evidence="2">
    <name type="scientific">uncultured Caudovirales phage</name>
    <dbReference type="NCBI Taxonomy" id="2100421"/>
    <lineage>
        <taxon>Viruses</taxon>
        <taxon>Duplodnaviria</taxon>
        <taxon>Heunggongvirae</taxon>
        <taxon>Uroviricota</taxon>
        <taxon>Caudoviricetes</taxon>
        <taxon>Peduoviridae</taxon>
        <taxon>Maltschvirus</taxon>
        <taxon>Maltschvirus maltsch</taxon>
    </lineage>
</organism>
<evidence type="ECO:0000313" key="4">
    <source>
        <dbReference type="EMBL" id="CAB4205071.1"/>
    </source>
</evidence>
<accession>A0A6J5R783</accession>
<reference evidence="2" key="1">
    <citation type="submission" date="2020-05" db="EMBL/GenBank/DDBJ databases">
        <authorList>
            <person name="Chiriac C."/>
            <person name="Salcher M."/>
            <person name="Ghai R."/>
            <person name="Kavagutti S V."/>
        </authorList>
    </citation>
    <scope>NUCLEOTIDE SEQUENCE</scope>
</reference>
<sequence length="117" mass="12001">MIPPDDMGAQLRFVLSALAGGAFYGLYHLAAVLLAGTPPTHRDVLRAIGNVICAIIAGGLFAAYAGAAVLDGANLPFLDSNPSALGFGIGALTWELVPIAYIGVKKAANAFASRFNK</sequence>
<evidence type="ECO:0000313" key="3">
    <source>
        <dbReference type="EMBL" id="CAB4195908.1"/>
    </source>
</evidence>
<protein>
    <submittedName>
        <fullName evidence="2">Uncharacterized protein</fullName>
    </submittedName>
</protein>
<gene>
    <name evidence="2" type="ORF">UFOVP1195_47</name>
    <name evidence="3" type="ORF">UFOVP1288_47</name>
    <name evidence="4" type="ORF">UFOVP1409_47</name>
</gene>
<dbReference type="EMBL" id="LR797149">
    <property type="protein sequence ID" value="CAB4190237.1"/>
    <property type="molecule type" value="Genomic_DNA"/>
</dbReference>
<evidence type="ECO:0000313" key="2">
    <source>
        <dbReference type="EMBL" id="CAB4190237.1"/>
    </source>
</evidence>
<dbReference type="EMBL" id="LR797352">
    <property type="protein sequence ID" value="CAB4205071.1"/>
    <property type="molecule type" value="Genomic_DNA"/>
</dbReference>
<feature type="transmembrane region" description="Helical" evidence="1">
    <location>
        <begin position="13"/>
        <end position="35"/>
    </location>
</feature>
<evidence type="ECO:0000256" key="1">
    <source>
        <dbReference type="SAM" id="Phobius"/>
    </source>
</evidence>
<name>A0A6J5R783_9CAUD</name>
<keyword evidence="1" id="KW-0812">Transmembrane</keyword>
<feature type="transmembrane region" description="Helical" evidence="1">
    <location>
        <begin position="47"/>
        <end position="70"/>
    </location>
</feature>
<feature type="transmembrane region" description="Helical" evidence="1">
    <location>
        <begin position="82"/>
        <end position="104"/>
    </location>
</feature>
<keyword evidence="1" id="KW-0472">Membrane</keyword>
<proteinExistence type="predicted"/>